<evidence type="ECO:0000313" key="10">
    <source>
        <dbReference type="Proteomes" id="UP001209681"/>
    </source>
</evidence>
<name>A0ABT3N877_9BACT</name>
<protein>
    <recommendedName>
        <fullName evidence="2">histidine kinase</fullName>
        <ecNumber evidence="2">2.7.13.3</ecNumber>
    </recommendedName>
</protein>
<gene>
    <name evidence="9" type="ORF">OOT00_05175</name>
</gene>
<accession>A0ABT3N877</accession>
<dbReference type="SMART" id="SM00448">
    <property type="entry name" value="REC"/>
    <property type="match status" value="2"/>
</dbReference>
<proteinExistence type="predicted"/>
<evidence type="ECO:0000256" key="4">
    <source>
        <dbReference type="ARBA" id="ARBA00023012"/>
    </source>
</evidence>
<dbReference type="Pfam" id="PF02518">
    <property type="entry name" value="HATPase_c"/>
    <property type="match status" value="1"/>
</dbReference>
<dbReference type="InterPro" id="IPR005467">
    <property type="entry name" value="His_kinase_dom"/>
</dbReference>
<keyword evidence="10" id="KW-1185">Reference proteome</keyword>
<dbReference type="Pfam" id="PF00072">
    <property type="entry name" value="Response_reg"/>
    <property type="match status" value="1"/>
</dbReference>
<dbReference type="CDD" id="cd00082">
    <property type="entry name" value="HisKA"/>
    <property type="match status" value="1"/>
</dbReference>
<dbReference type="PRINTS" id="PR00344">
    <property type="entry name" value="BCTRLSENSOR"/>
</dbReference>
<evidence type="ECO:0000256" key="5">
    <source>
        <dbReference type="PROSITE-ProRule" id="PRU00169"/>
    </source>
</evidence>
<dbReference type="SUPFAM" id="SSF52172">
    <property type="entry name" value="CheY-like"/>
    <property type="match status" value="2"/>
</dbReference>
<dbReference type="CDD" id="cd17536">
    <property type="entry name" value="REC_YesN-like"/>
    <property type="match status" value="1"/>
</dbReference>
<dbReference type="PROSITE" id="PS50110">
    <property type="entry name" value="RESPONSE_REGULATORY"/>
    <property type="match status" value="2"/>
</dbReference>
<comment type="catalytic activity">
    <reaction evidence="1">
        <text>ATP + protein L-histidine = ADP + protein N-phospho-L-histidine.</text>
        <dbReference type="EC" id="2.7.13.3"/>
    </reaction>
</comment>
<dbReference type="InterPro" id="IPR003594">
    <property type="entry name" value="HATPase_dom"/>
</dbReference>
<dbReference type="PANTHER" id="PTHR45339">
    <property type="entry name" value="HYBRID SIGNAL TRANSDUCTION HISTIDINE KINASE J"/>
    <property type="match status" value="1"/>
</dbReference>
<dbReference type="InterPro" id="IPR004358">
    <property type="entry name" value="Sig_transdc_His_kin-like_C"/>
</dbReference>
<feature type="coiled-coil region" evidence="6">
    <location>
        <begin position="109"/>
        <end position="139"/>
    </location>
</feature>
<evidence type="ECO:0000313" key="9">
    <source>
        <dbReference type="EMBL" id="MCW7753376.1"/>
    </source>
</evidence>
<keyword evidence="4" id="KW-0902">Two-component regulatory system</keyword>
<dbReference type="EMBL" id="JAPFPW010000004">
    <property type="protein sequence ID" value="MCW7753376.1"/>
    <property type="molecule type" value="Genomic_DNA"/>
</dbReference>
<feature type="modified residue" description="4-aspartylphosphate" evidence="5">
    <location>
        <position position="55"/>
    </location>
</feature>
<dbReference type="SMART" id="SM00388">
    <property type="entry name" value="HisKA"/>
    <property type="match status" value="1"/>
</dbReference>
<reference evidence="9 10" key="1">
    <citation type="submission" date="2022-11" db="EMBL/GenBank/DDBJ databases">
        <title>Desulfobotulus tamanensis H1 sp. nov. - anaerobic, alkaliphilic, sulphate reducing bacterium isolated from terrestrial mud volcano.</title>
        <authorList>
            <person name="Frolova A."/>
            <person name="Merkel A.Y."/>
            <person name="Slobodkin A.I."/>
        </authorList>
    </citation>
    <scope>NUCLEOTIDE SEQUENCE [LARGE SCALE GENOMIC DNA]</scope>
    <source>
        <strain evidence="9 10">H1</strain>
    </source>
</reference>
<dbReference type="EC" id="2.7.13.3" evidence="2"/>
<organism evidence="9 10">
    <name type="scientific">Desulfobotulus pelophilus</name>
    <dbReference type="NCBI Taxonomy" id="2823377"/>
    <lineage>
        <taxon>Bacteria</taxon>
        <taxon>Pseudomonadati</taxon>
        <taxon>Thermodesulfobacteriota</taxon>
        <taxon>Desulfobacteria</taxon>
        <taxon>Desulfobacterales</taxon>
        <taxon>Desulfobacteraceae</taxon>
        <taxon>Desulfobotulus</taxon>
    </lineage>
</organism>
<evidence type="ECO:0000256" key="2">
    <source>
        <dbReference type="ARBA" id="ARBA00012438"/>
    </source>
</evidence>
<evidence type="ECO:0000259" key="8">
    <source>
        <dbReference type="PROSITE" id="PS50110"/>
    </source>
</evidence>
<dbReference type="InterPro" id="IPR011006">
    <property type="entry name" value="CheY-like_superfamily"/>
</dbReference>
<evidence type="ECO:0000259" key="7">
    <source>
        <dbReference type="PROSITE" id="PS50109"/>
    </source>
</evidence>
<dbReference type="Gene3D" id="3.30.565.10">
    <property type="entry name" value="Histidine kinase-like ATPase, C-terminal domain"/>
    <property type="match status" value="1"/>
</dbReference>
<dbReference type="Gene3D" id="3.40.50.2300">
    <property type="match status" value="2"/>
</dbReference>
<dbReference type="CDD" id="cd16922">
    <property type="entry name" value="HATPase_EvgS-ArcB-TorS-like"/>
    <property type="match status" value="1"/>
</dbReference>
<dbReference type="InterPro" id="IPR036097">
    <property type="entry name" value="HisK_dim/P_sf"/>
</dbReference>
<keyword evidence="6" id="KW-0175">Coiled coil</keyword>
<dbReference type="SUPFAM" id="SSF55874">
    <property type="entry name" value="ATPase domain of HSP90 chaperone/DNA topoisomerase II/histidine kinase"/>
    <property type="match status" value="1"/>
</dbReference>
<dbReference type="Proteomes" id="UP001209681">
    <property type="component" value="Unassembled WGS sequence"/>
</dbReference>
<evidence type="ECO:0000256" key="3">
    <source>
        <dbReference type="ARBA" id="ARBA00022553"/>
    </source>
</evidence>
<dbReference type="RefSeq" id="WP_265424244.1">
    <property type="nucleotide sequence ID" value="NZ_JAPFPW010000004.1"/>
</dbReference>
<dbReference type="Pfam" id="PF00512">
    <property type="entry name" value="HisKA"/>
    <property type="match status" value="1"/>
</dbReference>
<dbReference type="Gene3D" id="1.10.287.130">
    <property type="match status" value="1"/>
</dbReference>
<dbReference type="InterPro" id="IPR001789">
    <property type="entry name" value="Sig_transdc_resp-reg_receiver"/>
</dbReference>
<feature type="domain" description="Response regulatory" evidence="8">
    <location>
        <begin position="403"/>
        <end position="509"/>
    </location>
</feature>
<keyword evidence="3 5" id="KW-0597">Phosphoprotein</keyword>
<comment type="caution">
    <text evidence="5">Lacks conserved residue(s) required for the propagation of feature annotation.</text>
</comment>
<feature type="domain" description="Response regulatory" evidence="8">
    <location>
        <begin position="6"/>
        <end position="120"/>
    </location>
</feature>
<evidence type="ECO:0000256" key="6">
    <source>
        <dbReference type="SAM" id="Coils"/>
    </source>
</evidence>
<dbReference type="PROSITE" id="PS50109">
    <property type="entry name" value="HIS_KIN"/>
    <property type="match status" value="1"/>
</dbReference>
<feature type="domain" description="Histidine kinase" evidence="7">
    <location>
        <begin position="163"/>
        <end position="384"/>
    </location>
</feature>
<dbReference type="InterPro" id="IPR003661">
    <property type="entry name" value="HisK_dim/P_dom"/>
</dbReference>
<sequence>MFRFHRILLVDDDPALRRLLHRMLTQEGYACCTAANATEAMAEVAEEVPDLVISDITMPGMDGIGLMKMLRHHHPELDVMMMTGMSEKYNYADIIEAGASDYVCKPFDRREILARIHRVERERKALKSLREMNASLERMVSVSGTLAARAEAASRAKSEFLAGISHEIRTPLNGLIGFTDLLLDTRLDEEQQEFLGIIRSSSETLLQLLNDILDFSRIEAGQMIMEEIPYDLELLCFDAMEVLRSRMDAQKVTLISHFDDLVPDRVVGDPQKLRQVLINLLSNAVKFTEEGEIVLSVCIVEEKEGRLSLRFRVKDTGIGIPPGQEEAIFGAFRQAEGTCTRRYGGSGLGLAICRKLVEMMGGNIAAENNPEKGSTFTFTINASRDREVLVTKQGSSLDLRGYSIFLVDGHPMQAEISAQYLKTSGASVAVFRSGEEVPLQPVPDLLVVSIDNPDKGLEGMGIRLRGVPVLALSRPVPGSAGLCRKSGFAGYLTRPVSRTFLIEMAARLLGEGGDGEMLTRHRLREVRKKKFRMLVGEFGPGDVLDSMVVSSGYRRQQVTDPSALLAAYVAEEGHFDGILIWFSSEMSSHLISRIRHWEQLAGKPPVPVFIVFPGGKGDALPEKDGDSIFCTEMEALRRGGLDAFVQSCILSGRPEVRQAKGFDRKKS</sequence>
<evidence type="ECO:0000256" key="1">
    <source>
        <dbReference type="ARBA" id="ARBA00000085"/>
    </source>
</evidence>
<dbReference type="SUPFAM" id="SSF47384">
    <property type="entry name" value="Homodimeric domain of signal transducing histidine kinase"/>
    <property type="match status" value="1"/>
</dbReference>
<comment type="caution">
    <text evidence="9">The sequence shown here is derived from an EMBL/GenBank/DDBJ whole genome shotgun (WGS) entry which is preliminary data.</text>
</comment>
<dbReference type="SMART" id="SM00387">
    <property type="entry name" value="HATPase_c"/>
    <property type="match status" value="1"/>
</dbReference>
<dbReference type="InterPro" id="IPR036890">
    <property type="entry name" value="HATPase_C_sf"/>
</dbReference>
<dbReference type="PANTHER" id="PTHR45339:SF1">
    <property type="entry name" value="HYBRID SIGNAL TRANSDUCTION HISTIDINE KINASE J"/>
    <property type="match status" value="1"/>
</dbReference>